<gene>
    <name evidence="2" type="ORF">BDD30_3773</name>
</gene>
<evidence type="ECO:0000256" key="1">
    <source>
        <dbReference type="SAM" id="Phobius"/>
    </source>
</evidence>
<evidence type="ECO:0000313" key="3">
    <source>
        <dbReference type="Proteomes" id="UP000280955"/>
    </source>
</evidence>
<feature type="transmembrane region" description="Helical" evidence="1">
    <location>
        <begin position="9"/>
        <end position="31"/>
    </location>
</feature>
<dbReference type="NCBIfam" id="NF007971">
    <property type="entry name" value="PRK10695.1"/>
    <property type="match status" value="1"/>
</dbReference>
<dbReference type="Proteomes" id="UP000280955">
    <property type="component" value="Unassembled WGS sequence"/>
</dbReference>
<organism evidence="2 3">
    <name type="scientific">Photorhabdus asymbiotica</name>
    <dbReference type="NCBI Taxonomy" id="291112"/>
    <lineage>
        <taxon>Bacteria</taxon>
        <taxon>Pseudomonadati</taxon>
        <taxon>Pseudomonadota</taxon>
        <taxon>Gammaproteobacteria</taxon>
        <taxon>Enterobacterales</taxon>
        <taxon>Morganellaceae</taxon>
        <taxon>Photorhabdus</taxon>
    </lineage>
</organism>
<evidence type="ECO:0000313" key="2">
    <source>
        <dbReference type="EMBL" id="RKS57132.1"/>
    </source>
</evidence>
<keyword evidence="1" id="KW-0472">Membrane</keyword>
<comment type="caution">
    <text evidence="2">The sequence shown here is derived from an EMBL/GenBank/DDBJ whole genome shotgun (WGS) entry which is preliminary data.</text>
</comment>
<keyword evidence="1" id="KW-1133">Transmembrane helix</keyword>
<accession>A0ABX9SLQ7</accession>
<dbReference type="RefSeq" id="WP_015834556.1">
    <property type="nucleotide sequence ID" value="NC_012962.1"/>
</dbReference>
<protein>
    <submittedName>
        <fullName evidence="2">Dicarboxylate transport</fullName>
    </submittedName>
</protein>
<keyword evidence="3" id="KW-1185">Reference proteome</keyword>
<proteinExistence type="predicted"/>
<sequence>MIIKGLKICIIVLILLILLALTVWFSVPYWFPKVAGYWLPQGMTVSLQQPEWKNGALQLDDISFQVNDCKLIRISQLSASYPYSAIDQGHNWKLNASAISGDINCLNQLPKSAESVSSLSIADVLSAIPRMSLSVDNFSFNPWSDFAGKLIFDSSSQEQKLSYQGKNVKLLAHIDDQEMLIVDQLTIKLPEQEISLNGEMSLPLDLDKLPAQGKVDGEIITNQYPRPLNMTLGWQSQSGKLTIREKGTVVPLAELPWQFSKQQFSIIDGKWQWLNAEQPLAGGINIKIDRWQQGLDNLRISGRMNLVTRGKHGKANMVLTVRPSRISPLNMELPFQLTGQINVQDMSMAMSLPAVINGSLVNPKINFQSGSLLRAWGRLSDEFIVKDIRSPLAGSYLTREGFTGRLQAIVNAQHGYWGKFRLHLDGHAENFMPDKGHWHWRYWGNGDLPPLQAKWDIAGKGHWSDTLISVNELTSGFDIVKYGMLRMDTPRLQLTKPLQWQRSKKSPVFEGNLQLTAKETAFRSGGFLPPSKLAIKLTGESPNNFRLNGELSSKNIGPIPFYGRWDGTRLRGEARWPTQSLLAFQSLIPENLGINLRQGDLYAQAAFSAARGQGFVAGGHWVVKNGSMWLKDGEISGLDFVLPWRLRDSIWQLGVKSPVQLRVKTFNNLFEMHNLTADLQGFYPPTEQKPLELNNVSVDILDGRISLNKLRIPQHNAAILTLDRLELSRLFTVLKVKQFAMSGKISGKLPLFLNNERWIVEQGRITNTDYMTLRLDKDTIDSINKDNISAGAAMDWLRYLEINRLWARASLNNLGILTLSAEIHGVNSLIDKKRQVKLNYNHEENIFHLWRSLRFGNNLEDWLQQNISILNGSDK</sequence>
<reference evidence="2 3" key="1">
    <citation type="submission" date="2018-10" db="EMBL/GenBank/DDBJ databases">
        <title>Genomic Encyclopedia of Archaeal and Bacterial Type Strains, Phase II (KMG-II): from individual species to whole genera.</title>
        <authorList>
            <person name="Goeker M."/>
        </authorList>
    </citation>
    <scope>NUCLEOTIDE SEQUENCE [LARGE SCALE GENOMIC DNA]</scope>
    <source>
        <strain evidence="2 3">DSM 15149</strain>
    </source>
</reference>
<dbReference type="EMBL" id="RBLJ01000004">
    <property type="protein sequence ID" value="RKS57132.1"/>
    <property type="molecule type" value="Genomic_DNA"/>
</dbReference>
<dbReference type="Pfam" id="PF11739">
    <property type="entry name" value="YdbH-like"/>
    <property type="match status" value="1"/>
</dbReference>
<name>A0ABX9SLQ7_9GAMM</name>
<dbReference type="InterPro" id="IPR021730">
    <property type="entry name" value="YdbH"/>
</dbReference>
<keyword evidence="1" id="KW-0812">Transmembrane</keyword>